<accession>C6XI07</accession>
<dbReference type="EC" id="3.1.-.-" evidence="7"/>
<dbReference type="GO" id="GO:0006364">
    <property type="term" value="P:rRNA processing"/>
    <property type="evidence" value="ECO:0007669"/>
    <property type="project" value="UniProtKB-UniRule"/>
</dbReference>
<keyword evidence="6 7" id="KW-0862">Zinc</keyword>
<proteinExistence type="inferred from homology"/>
<dbReference type="AlphaFoldDB" id="C6XI07"/>
<dbReference type="HAMAP" id="MF_00009">
    <property type="entry name" value="Endoribonucl_YbeY"/>
    <property type="match status" value="1"/>
</dbReference>
<evidence type="ECO:0000256" key="1">
    <source>
        <dbReference type="ARBA" id="ARBA00010875"/>
    </source>
</evidence>
<comment type="cofactor">
    <cofactor evidence="7">
        <name>Zn(2+)</name>
        <dbReference type="ChEBI" id="CHEBI:29105"/>
    </cofactor>
    <text evidence="7">Binds 1 zinc ion.</text>
</comment>
<feature type="binding site" evidence="7">
    <location>
        <position position="132"/>
    </location>
    <ligand>
        <name>Zn(2+)</name>
        <dbReference type="ChEBI" id="CHEBI:29105"/>
        <note>catalytic</note>
    </ligand>
</feature>
<dbReference type="PANTHER" id="PTHR46986">
    <property type="entry name" value="ENDORIBONUCLEASE YBEY, CHLOROPLASTIC"/>
    <property type="match status" value="1"/>
</dbReference>
<dbReference type="NCBIfam" id="TIGR00043">
    <property type="entry name" value="rRNA maturation RNase YbeY"/>
    <property type="match status" value="1"/>
</dbReference>
<evidence type="ECO:0000256" key="7">
    <source>
        <dbReference type="HAMAP-Rule" id="MF_00009"/>
    </source>
</evidence>
<dbReference type="PROSITE" id="PS01306">
    <property type="entry name" value="UPF0054"/>
    <property type="match status" value="1"/>
</dbReference>
<dbReference type="SUPFAM" id="SSF55486">
    <property type="entry name" value="Metalloproteases ('zincins'), catalytic domain"/>
    <property type="match status" value="1"/>
</dbReference>
<dbReference type="GeneID" id="93076665"/>
<keyword evidence="3 7" id="KW-0479">Metal-binding</keyword>
<evidence type="ECO:0000256" key="3">
    <source>
        <dbReference type="ARBA" id="ARBA00022723"/>
    </source>
</evidence>
<dbReference type="Gene3D" id="3.40.390.30">
    <property type="entry name" value="Metalloproteases ('zincins'), catalytic domain"/>
    <property type="match status" value="1"/>
</dbReference>
<name>C6XI07_LIBAP</name>
<dbReference type="GO" id="GO:0004521">
    <property type="term" value="F:RNA endonuclease activity"/>
    <property type="evidence" value="ECO:0007669"/>
    <property type="project" value="UniProtKB-UniRule"/>
</dbReference>
<comment type="similarity">
    <text evidence="1 7">Belongs to the endoribonuclease YbeY family.</text>
</comment>
<dbReference type="GO" id="GO:0005737">
    <property type="term" value="C:cytoplasm"/>
    <property type="evidence" value="ECO:0007669"/>
    <property type="project" value="UniProtKB-SubCell"/>
</dbReference>
<dbReference type="STRING" id="537021.CLIBASIA_01560"/>
<evidence type="ECO:0000313" key="9">
    <source>
        <dbReference type="Proteomes" id="UP000002744"/>
    </source>
</evidence>
<dbReference type="GO" id="GO:0008270">
    <property type="term" value="F:zinc ion binding"/>
    <property type="evidence" value="ECO:0007669"/>
    <property type="project" value="UniProtKB-UniRule"/>
</dbReference>
<dbReference type="eggNOG" id="COG0319">
    <property type="taxonomic scope" value="Bacteria"/>
</dbReference>
<dbReference type="Proteomes" id="UP000002744">
    <property type="component" value="Chromosome"/>
</dbReference>
<organism evidence="8 9">
    <name type="scientific">Liberibacter asiaticus (strain psy62)</name>
    <dbReference type="NCBI Taxonomy" id="537021"/>
    <lineage>
        <taxon>Bacteria</taxon>
        <taxon>Pseudomonadati</taxon>
        <taxon>Pseudomonadota</taxon>
        <taxon>Alphaproteobacteria</taxon>
        <taxon>Hyphomicrobiales</taxon>
        <taxon>Rhizobiaceae</taxon>
        <taxon>Liberibacter</taxon>
    </lineage>
</organism>
<evidence type="ECO:0000256" key="2">
    <source>
        <dbReference type="ARBA" id="ARBA00022722"/>
    </source>
</evidence>
<protein>
    <recommendedName>
        <fullName evidence="7">Endoribonuclease YbeY</fullName>
        <ecNumber evidence="7">3.1.-.-</ecNumber>
    </recommendedName>
</protein>
<evidence type="ECO:0000313" key="8">
    <source>
        <dbReference type="EMBL" id="ACT56900.1"/>
    </source>
</evidence>
<gene>
    <name evidence="7" type="primary">ybeY</name>
    <name evidence="8" type="ordered locus">CLIBASIA_01560</name>
</gene>
<sequence length="171" mass="19219">MSVKKVNLPRLDLQIAVENALWGDEIHLRTLCEVVFAKAVSNLISKGYFVKENIVELSLVFTDSHRIETLNFEYRGIDKPTNVLSFPTAFASSDGCSSLMLGDIVLAYEIIEIEANVLGKEFENHLVHLIIHGFLHLLGYDHVDDKDACVMEGLERSILEDLGINDPYEVD</sequence>
<keyword evidence="2 7" id="KW-0540">Nuclease</keyword>
<keyword evidence="4 7" id="KW-0255">Endonuclease</keyword>
<dbReference type="HOGENOM" id="CLU_106710_0_0_5"/>
<evidence type="ECO:0000256" key="6">
    <source>
        <dbReference type="ARBA" id="ARBA00022833"/>
    </source>
</evidence>
<keyword evidence="5 7" id="KW-0378">Hydrolase</keyword>
<dbReference type="SMR" id="C6XI07"/>
<comment type="function">
    <text evidence="7">Single strand-specific metallo-endoribonuclease involved in late-stage 70S ribosome quality control and in maturation of the 3' terminus of the 16S rRNA.</text>
</comment>
<feature type="binding site" evidence="7">
    <location>
        <position position="142"/>
    </location>
    <ligand>
        <name>Zn(2+)</name>
        <dbReference type="ChEBI" id="CHEBI:29105"/>
        <note>catalytic</note>
    </ligand>
</feature>
<dbReference type="RefSeq" id="WP_012778646.1">
    <property type="nucleotide sequence ID" value="NC_012985.3"/>
</dbReference>
<feature type="binding site" evidence="7">
    <location>
        <position position="136"/>
    </location>
    <ligand>
        <name>Zn(2+)</name>
        <dbReference type="ChEBI" id="CHEBI:29105"/>
        <note>catalytic</note>
    </ligand>
</feature>
<evidence type="ECO:0000256" key="4">
    <source>
        <dbReference type="ARBA" id="ARBA00022759"/>
    </source>
</evidence>
<dbReference type="InterPro" id="IPR020549">
    <property type="entry name" value="YbeY_CS"/>
</dbReference>
<dbReference type="Pfam" id="PF02130">
    <property type="entry name" value="YbeY"/>
    <property type="match status" value="1"/>
</dbReference>
<reference evidence="8 9" key="1">
    <citation type="journal article" date="2009" name="Mol. Plant Microbe Interact.">
        <title>Complete genome sequence of citrus huanglongbing bacterium, 'Candidatus Liberibacter asiaticus' obtained through metagenomics.</title>
        <authorList>
            <person name="Duan Y."/>
            <person name="Zhou L."/>
            <person name="Hall D.G."/>
            <person name="Li W."/>
            <person name="Doddapaneni H."/>
            <person name="Lin H."/>
            <person name="Liu L."/>
            <person name="Vahling C.M."/>
            <person name="Gabriel D.W."/>
            <person name="Williams K.P."/>
            <person name="Dickerman A."/>
            <person name="Sun Y."/>
            <person name="Gottwald T."/>
        </authorList>
    </citation>
    <scope>NUCLEOTIDE SEQUENCE [LARGE SCALE GENOMIC DNA]</scope>
    <source>
        <strain evidence="9">psy62</strain>
    </source>
</reference>
<reference evidence="8 9" key="2">
    <citation type="journal article" date="2011" name="Appl. Environ. Microbiol.">
        <title>Diversity and plasticity of the intracellular plant pathogen and insect symbiont, 'Candidatus Liberibacter asiaticus', revealed by hyper variable prophage genes with intragenic tandem repeats.</title>
        <authorList>
            <person name="Zhou L."/>
            <person name="Powell C.A."/>
            <person name="Hoffman M.T."/>
            <person name="Li W."/>
            <person name="Fan G."/>
            <person name="Liu B."/>
            <person name="Lin H."/>
            <person name="Duan Y."/>
        </authorList>
    </citation>
    <scope>NUCLEOTIDE SEQUENCE [LARGE SCALE GENOMIC DNA]</scope>
    <source>
        <strain evidence="9">psy62</strain>
    </source>
</reference>
<dbReference type="GO" id="GO:0004222">
    <property type="term" value="F:metalloendopeptidase activity"/>
    <property type="evidence" value="ECO:0007669"/>
    <property type="project" value="InterPro"/>
</dbReference>
<comment type="subcellular location">
    <subcellularLocation>
        <location evidence="7">Cytoplasm</location>
    </subcellularLocation>
</comment>
<dbReference type="InterPro" id="IPR002036">
    <property type="entry name" value="YbeY"/>
</dbReference>
<dbReference type="EMBL" id="CP001677">
    <property type="protein sequence ID" value="ACT56900.1"/>
    <property type="molecule type" value="Genomic_DNA"/>
</dbReference>
<keyword evidence="7" id="KW-0698">rRNA processing</keyword>
<keyword evidence="7" id="KW-0963">Cytoplasm</keyword>
<evidence type="ECO:0000256" key="5">
    <source>
        <dbReference type="ARBA" id="ARBA00022801"/>
    </source>
</evidence>
<dbReference type="InterPro" id="IPR023091">
    <property type="entry name" value="MetalPrtase_cat_dom_sf_prd"/>
</dbReference>
<dbReference type="PANTHER" id="PTHR46986:SF1">
    <property type="entry name" value="ENDORIBONUCLEASE YBEY, CHLOROPLASTIC"/>
    <property type="match status" value="1"/>
</dbReference>
<keyword evidence="7" id="KW-0690">Ribosome biogenesis</keyword>
<dbReference type="KEGG" id="las:CLIBASIA_01560"/>